<dbReference type="HOGENOM" id="CLU_060372_0_1_1"/>
<dbReference type="RefSeq" id="XP_013269865.1">
    <property type="nucleotide sequence ID" value="XM_013414411.1"/>
</dbReference>
<accession>A0A0D2IA19</accession>
<proteinExistence type="predicted"/>
<dbReference type="VEuPathDB" id="FungiDB:Z518_08671"/>
<dbReference type="Gene3D" id="3.60.21.10">
    <property type="match status" value="1"/>
</dbReference>
<dbReference type="SUPFAM" id="SSF56300">
    <property type="entry name" value="Metallo-dependent phosphatases"/>
    <property type="match status" value="1"/>
</dbReference>
<dbReference type="Proteomes" id="UP000053617">
    <property type="component" value="Unassembled WGS sequence"/>
</dbReference>
<feature type="domain" description="Calcineurin-like phosphoesterase" evidence="1">
    <location>
        <begin position="5"/>
        <end position="231"/>
    </location>
</feature>
<dbReference type="EMBL" id="KN847480">
    <property type="protein sequence ID" value="KIX02729.1"/>
    <property type="molecule type" value="Genomic_DNA"/>
</dbReference>
<evidence type="ECO:0000313" key="3">
    <source>
        <dbReference type="Proteomes" id="UP000053617"/>
    </source>
</evidence>
<dbReference type="InterPro" id="IPR004843">
    <property type="entry name" value="Calcineurin-like_PHP"/>
</dbReference>
<dbReference type="AlphaFoldDB" id="A0A0D2IA19"/>
<gene>
    <name evidence="2" type="ORF">Z518_08671</name>
</gene>
<evidence type="ECO:0000313" key="2">
    <source>
        <dbReference type="EMBL" id="KIX02729.1"/>
    </source>
</evidence>
<keyword evidence="3" id="KW-1185">Reference proteome</keyword>
<name>A0A0D2IA19_9EURO</name>
<dbReference type="PANTHER" id="PTHR37844:SF2">
    <property type="entry name" value="SER_THR PROTEIN PHOSPHATASE SUPERFAMILY (AFU_ORTHOLOGUE AFUA_1G14840)"/>
    <property type="match status" value="1"/>
</dbReference>
<dbReference type="OrthoDB" id="550558at2759"/>
<dbReference type="PANTHER" id="PTHR37844">
    <property type="entry name" value="SER/THR PROTEIN PHOSPHATASE SUPERFAMILY (AFU_ORTHOLOGUE AFUA_1G14840)"/>
    <property type="match status" value="1"/>
</dbReference>
<dbReference type="GO" id="GO:0016787">
    <property type="term" value="F:hydrolase activity"/>
    <property type="evidence" value="ECO:0007669"/>
    <property type="project" value="InterPro"/>
</dbReference>
<sequence length="268" mass="30449">MAETRIQVLSDLHLETPATYDIFTIPPHSPTLALLGDIGYVQDAGFFEFLQQQLSNFRLVLFVLGNHEPYHSNWTDVKTRLGRFSDDMQKWFLEGKIAGEFIVLDQTRYDISPSVTILGCTLFSGITSEQTQSVSYGLNDFYLIEDWSVDLHCRAHYADLSWLNEQVELISRLEPARKIIILTHHSPCTNEETIDPKHKGSSISSGFATDLSREPCWTNQNVTVWAFGHTHFNCDFQDAKTGKRVVSNQRGYYFAQAAGFDSQKVVTV</sequence>
<dbReference type="InterPro" id="IPR029052">
    <property type="entry name" value="Metallo-depent_PP-like"/>
</dbReference>
<protein>
    <recommendedName>
        <fullName evidence="1">Calcineurin-like phosphoesterase domain-containing protein</fullName>
    </recommendedName>
</protein>
<organism evidence="2 3">
    <name type="scientific">Rhinocladiella mackenziei CBS 650.93</name>
    <dbReference type="NCBI Taxonomy" id="1442369"/>
    <lineage>
        <taxon>Eukaryota</taxon>
        <taxon>Fungi</taxon>
        <taxon>Dikarya</taxon>
        <taxon>Ascomycota</taxon>
        <taxon>Pezizomycotina</taxon>
        <taxon>Eurotiomycetes</taxon>
        <taxon>Chaetothyriomycetidae</taxon>
        <taxon>Chaetothyriales</taxon>
        <taxon>Herpotrichiellaceae</taxon>
        <taxon>Rhinocladiella</taxon>
    </lineage>
</organism>
<dbReference type="Pfam" id="PF00149">
    <property type="entry name" value="Metallophos"/>
    <property type="match status" value="1"/>
</dbReference>
<dbReference type="GeneID" id="25296742"/>
<evidence type="ECO:0000259" key="1">
    <source>
        <dbReference type="Pfam" id="PF00149"/>
    </source>
</evidence>
<reference evidence="2 3" key="1">
    <citation type="submission" date="2015-01" db="EMBL/GenBank/DDBJ databases">
        <title>The Genome Sequence of Rhinocladiella mackenzie CBS 650.93.</title>
        <authorList>
            <consortium name="The Broad Institute Genomics Platform"/>
            <person name="Cuomo C."/>
            <person name="de Hoog S."/>
            <person name="Gorbushina A."/>
            <person name="Stielow B."/>
            <person name="Teixiera M."/>
            <person name="Abouelleil A."/>
            <person name="Chapman S.B."/>
            <person name="Priest M."/>
            <person name="Young S.K."/>
            <person name="Wortman J."/>
            <person name="Nusbaum C."/>
            <person name="Birren B."/>
        </authorList>
    </citation>
    <scope>NUCLEOTIDE SEQUENCE [LARGE SCALE GENOMIC DNA]</scope>
    <source>
        <strain evidence="2 3">CBS 650.93</strain>
    </source>
</reference>